<evidence type="ECO:0000259" key="10">
    <source>
        <dbReference type="PROSITE" id="PS50878"/>
    </source>
</evidence>
<evidence type="ECO:0000256" key="2">
    <source>
        <dbReference type="ARBA" id="ARBA00022679"/>
    </source>
</evidence>
<gene>
    <name evidence="11" type="primary">ltrA</name>
    <name evidence="11" type="ORF">K1Y79_28995</name>
</gene>
<dbReference type="Pfam" id="PF08388">
    <property type="entry name" value="GIIM"/>
    <property type="match status" value="1"/>
</dbReference>
<evidence type="ECO:0000313" key="11">
    <source>
        <dbReference type="EMBL" id="MBW8688406.1"/>
    </source>
</evidence>
<evidence type="ECO:0000256" key="4">
    <source>
        <dbReference type="ARBA" id="ARBA00022723"/>
    </source>
</evidence>
<keyword evidence="7" id="KW-0051">Antiviral defense</keyword>
<comment type="caution">
    <text evidence="11">The sequence shown here is derived from an EMBL/GenBank/DDBJ whole genome shotgun (WGS) entry which is preliminary data.</text>
</comment>
<keyword evidence="5" id="KW-0460">Magnesium</keyword>
<protein>
    <recommendedName>
        <fullName evidence="1">RNA-directed DNA polymerase</fullName>
        <ecNumber evidence="1">2.7.7.49</ecNumber>
    </recommendedName>
</protein>
<dbReference type="EMBL" id="JAICCF010000011">
    <property type="protein sequence ID" value="MBW8688406.1"/>
    <property type="molecule type" value="Genomic_DNA"/>
</dbReference>
<dbReference type="CDD" id="cd01651">
    <property type="entry name" value="RT_G2_intron"/>
    <property type="match status" value="1"/>
</dbReference>
<proteinExistence type="inferred from homology"/>
<evidence type="ECO:0000256" key="9">
    <source>
        <dbReference type="ARBA" id="ARBA00048173"/>
    </source>
</evidence>
<comment type="catalytic activity">
    <reaction evidence="9">
        <text>DNA(n) + a 2'-deoxyribonucleoside 5'-triphosphate = DNA(n+1) + diphosphate</text>
        <dbReference type="Rhea" id="RHEA:22508"/>
        <dbReference type="Rhea" id="RHEA-COMP:17339"/>
        <dbReference type="Rhea" id="RHEA-COMP:17340"/>
        <dbReference type="ChEBI" id="CHEBI:33019"/>
        <dbReference type="ChEBI" id="CHEBI:61560"/>
        <dbReference type="ChEBI" id="CHEBI:173112"/>
        <dbReference type="EC" id="2.7.7.49"/>
    </reaction>
</comment>
<dbReference type="InterPro" id="IPR000123">
    <property type="entry name" value="Reverse_transcriptase_msDNA"/>
</dbReference>
<name>A0ABS7GL01_9BACT</name>
<dbReference type="EC" id="2.7.7.49" evidence="1"/>
<comment type="similarity">
    <text evidence="8">Belongs to the bacterial reverse transcriptase family.</text>
</comment>
<dbReference type="PRINTS" id="PR00866">
    <property type="entry name" value="RNADNAPOLMS"/>
</dbReference>
<evidence type="ECO:0000256" key="7">
    <source>
        <dbReference type="ARBA" id="ARBA00023118"/>
    </source>
</evidence>
<dbReference type="InterPro" id="IPR051083">
    <property type="entry name" value="GrpII_Intron_Splice-Mob/Def"/>
</dbReference>
<dbReference type="InterPro" id="IPR030931">
    <property type="entry name" value="Group_II_RT_mat"/>
</dbReference>
<dbReference type="Proteomes" id="UP000812961">
    <property type="component" value="Unassembled WGS sequence"/>
</dbReference>
<dbReference type="InterPro" id="IPR000477">
    <property type="entry name" value="RT_dom"/>
</dbReference>
<sequence length="417" mass="48398">MSKTKPFAISMRLVSMAYQKVKSNKGAGGIDGISLEQFDKDYRNHLYRLWNRMSSGSYIPPPVKLTEIPKKGGGLRPLGIPTISDRIAQTIVRGLLEPELELIFHKDSYGYRPGRSAHQALSCARDRCWSRNWVVDMDIQGCFDNIPHDLLMRAVRQHCKTKWMLLYIERWLKVPLQKVNGEIIERTKGVPQGSVIGPLLSNLFLHYCMDKWLEVNYSGCPFERYADDALIHCSSMLEAEEVKQAISTRLSSCGMALHAEKTYVVYCKDSNRRHPGVAKKSFDFLGYTFRPRMAQNSQRGVWFTNWLPAVSRKALSSMNKAMRKWQVFHQTTITLQEVSAFINPILRGWIRYYGKFYKAKLTNYMHIVDVKLATWARRKYKHLRSSEMKAIRWLHSVYLRQPKLFVHWELLGSKPTV</sequence>
<dbReference type="PROSITE" id="PS50878">
    <property type="entry name" value="RT_POL"/>
    <property type="match status" value="1"/>
</dbReference>
<keyword evidence="2 11" id="KW-0808">Transferase</keyword>
<evidence type="ECO:0000256" key="1">
    <source>
        <dbReference type="ARBA" id="ARBA00012493"/>
    </source>
</evidence>
<keyword evidence="12" id="KW-1185">Reference proteome</keyword>
<dbReference type="InterPro" id="IPR043502">
    <property type="entry name" value="DNA/RNA_pol_sf"/>
</dbReference>
<dbReference type="NCBIfam" id="TIGR04416">
    <property type="entry name" value="group_II_RT_mat"/>
    <property type="match status" value="1"/>
</dbReference>
<evidence type="ECO:0000256" key="3">
    <source>
        <dbReference type="ARBA" id="ARBA00022695"/>
    </source>
</evidence>
<feature type="domain" description="Reverse transcriptase" evidence="10">
    <location>
        <begin position="49"/>
        <end position="289"/>
    </location>
</feature>
<dbReference type="PANTHER" id="PTHR34047:SF3">
    <property type="entry name" value="BLR2052 PROTEIN"/>
    <property type="match status" value="1"/>
</dbReference>
<dbReference type="PANTHER" id="PTHR34047">
    <property type="entry name" value="NUCLEAR INTRON MATURASE 1, MITOCHONDRIAL-RELATED"/>
    <property type="match status" value="1"/>
</dbReference>
<organism evidence="11 12">
    <name type="scientific">Chitinophaga rhizophila</name>
    <dbReference type="NCBI Taxonomy" id="2866212"/>
    <lineage>
        <taxon>Bacteria</taxon>
        <taxon>Pseudomonadati</taxon>
        <taxon>Bacteroidota</taxon>
        <taxon>Chitinophagia</taxon>
        <taxon>Chitinophagales</taxon>
        <taxon>Chitinophagaceae</taxon>
        <taxon>Chitinophaga</taxon>
    </lineage>
</organism>
<dbReference type="GO" id="GO:0003964">
    <property type="term" value="F:RNA-directed DNA polymerase activity"/>
    <property type="evidence" value="ECO:0007669"/>
    <property type="project" value="UniProtKB-KW"/>
</dbReference>
<keyword evidence="3 11" id="KW-0548">Nucleotidyltransferase</keyword>
<evidence type="ECO:0000256" key="6">
    <source>
        <dbReference type="ARBA" id="ARBA00022918"/>
    </source>
</evidence>
<evidence type="ECO:0000313" key="12">
    <source>
        <dbReference type="Proteomes" id="UP000812961"/>
    </source>
</evidence>
<reference evidence="11 12" key="1">
    <citation type="submission" date="2021-08" db="EMBL/GenBank/DDBJ databases">
        <title>The genome sequence of Chitinophaga sp. B61.</title>
        <authorList>
            <person name="Zhang X."/>
        </authorList>
    </citation>
    <scope>NUCLEOTIDE SEQUENCE [LARGE SCALE GENOMIC DNA]</scope>
    <source>
        <strain evidence="11 12">B61</strain>
    </source>
</reference>
<keyword evidence="4" id="KW-0479">Metal-binding</keyword>
<keyword evidence="6 11" id="KW-0695">RNA-directed DNA polymerase</keyword>
<evidence type="ECO:0000256" key="8">
    <source>
        <dbReference type="ARBA" id="ARBA00034120"/>
    </source>
</evidence>
<dbReference type="Pfam" id="PF00078">
    <property type="entry name" value="RVT_1"/>
    <property type="match status" value="1"/>
</dbReference>
<evidence type="ECO:0000256" key="5">
    <source>
        <dbReference type="ARBA" id="ARBA00022842"/>
    </source>
</evidence>
<accession>A0ABS7GL01</accession>
<dbReference type="InterPro" id="IPR013597">
    <property type="entry name" value="Mat_intron_G2"/>
</dbReference>
<dbReference type="SUPFAM" id="SSF56672">
    <property type="entry name" value="DNA/RNA polymerases"/>
    <property type="match status" value="1"/>
</dbReference>